<dbReference type="Proteomes" id="UP000822688">
    <property type="component" value="Chromosome 9"/>
</dbReference>
<comment type="caution">
    <text evidence="1">The sequence shown here is derived from an EMBL/GenBank/DDBJ whole genome shotgun (WGS) entry which is preliminary data.</text>
</comment>
<name>A0A8T0GTU3_CERPU</name>
<organism evidence="1 2">
    <name type="scientific">Ceratodon purpureus</name>
    <name type="common">Fire moss</name>
    <name type="synonym">Dicranum purpureum</name>
    <dbReference type="NCBI Taxonomy" id="3225"/>
    <lineage>
        <taxon>Eukaryota</taxon>
        <taxon>Viridiplantae</taxon>
        <taxon>Streptophyta</taxon>
        <taxon>Embryophyta</taxon>
        <taxon>Bryophyta</taxon>
        <taxon>Bryophytina</taxon>
        <taxon>Bryopsida</taxon>
        <taxon>Dicranidae</taxon>
        <taxon>Pseudoditrichales</taxon>
        <taxon>Ditrichaceae</taxon>
        <taxon>Ceratodon</taxon>
    </lineage>
</organism>
<protein>
    <submittedName>
        <fullName evidence="1">Uncharacterized protein</fullName>
    </submittedName>
</protein>
<sequence length="77" mass="9196">MHERNCFCILVTHPYDVHYGRLLVPVAWSLWLMNFSPRRFCCTKKRYLIQKHKSLHSISSLGHCRELESLVLKIEIL</sequence>
<evidence type="ECO:0000313" key="1">
    <source>
        <dbReference type="EMBL" id="KAG0562430.1"/>
    </source>
</evidence>
<evidence type="ECO:0000313" key="2">
    <source>
        <dbReference type="Proteomes" id="UP000822688"/>
    </source>
</evidence>
<dbReference type="AlphaFoldDB" id="A0A8T0GTU3"/>
<keyword evidence="2" id="KW-1185">Reference proteome</keyword>
<reference evidence="1" key="1">
    <citation type="submission" date="2020-06" db="EMBL/GenBank/DDBJ databases">
        <title>WGS assembly of Ceratodon purpureus strain R40.</title>
        <authorList>
            <person name="Carey S.B."/>
            <person name="Jenkins J."/>
            <person name="Shu S."/>
            <person name="Lovell J.T."/>
            <person name="Sreedasyam A."/>
            <person name="Maumus F."/>
            <person name="Tiley G.P."/>
            <person name="Fernandez-Pozo N."/>
            <person name="Barry K."/>
            <person name="Chen C."/>
            <person name="Wang M."/>
            <person name="Lipzen A."/>
            <person name="Daum C."/>
            <person name="Saski C.A."/>
            <person name="Payton A.C."/>
            <person name="Mcbreen J.C."/>
            <person name="Conrad R.E."/>
            <person name="Kollar L.M."/>
            <person name="Olsson S."/>
            <person name="Huttunen S."/>
            <person name="Landis J.B."/>
            <person name="Wickett N.J."/>
            <person name="Johnson M.G."/>
            <person name="Rensing S.A."/>
            <person name="Grimwood J."/>
            <person name="Schmutz J."/>
            <person name="Mcdaniel S.F."/>
        </authorList>
    </citation>
    <scope>NUCLEOTIDE SEQUENCE</scope>
    <source>
        <strain evidence="1">R40</strain>
    </source>
</reference>
<gene>
    <name evidence="1" type="ORF">KC19_9G145400</name>
</gene>
<proteinExistence type="predicted"/>
<accession>A0A8T0GTU3</accession>
<dbReference type="EMBL" id="CM026430">
    <property type="protein sequence ID" value="KAG0562430.1"/>
    <property type="molecule type" value="Genomic_DNA"/>
</dbReference>